<gene>
    <name evidence="1" type="ORF">K8U80_04010</name>
</gene>
<dbReference type="AlphaFoldDB" id="A0A921IPV5"/>
<dbReference type="GO" id="GO:0006355">
    <property type="term" value="P:regulation of DNA-templated transcription"/>
    <property type="evidence" value="ECO:0007669"/>
    <property type="project" value="InterPro"/>
</dbReference>
<organism evidence="1 2">
    <name type="scientific">Collinsella ihumii</name>
    <dbReference type="NCBI Taxonomy" id="1720204"/>
    <lineage>
        <taxon>Bacteria</taxon>
        <taxon>Bacillati</taxon>
        <taxon>Actinomycetota</taxon>
        <taxon>Coriobacteriia</taxon>
        <taxon>Coriobacteriales</taxon>
        <taxon>Coriobacteriaceae</taxon>
        <taxon>Collinsella</taxon>
    </lineage>
</organism>
<dbReference type="EMBL" id="DYVF01000029">
    <property type="protein sequence ID" value="HJG30544.1"/>
    <property type="molecule type" value="Genomic_DNA"/>
</dbReference>
<dbReference type="SUPFAM" id="SSF47598">
    <property type="entry name" value="Ribbon-helix-helix"/>
    <property type="match status" value="1"/>
</dbReference>
<reference evidence="1" key="2">
    <citation type="submission" date="2021-09" db="EMBL/GenBank/DDBJ databases">
        <authorList>
            <person name="Gilroy R."/>
        </authorList>
    </citation>
    <scope>NUCLEOTIDE SEQUENCE</scope>
    <source>
        <strain evidence="1">ChiGjej2B2-7701</strain>
    </source>
</reference>
<sequence>MGYADMIRNDANPTEIKEYLVSGEQTAITIRIPDTLRDAAKEAAVLKGTSLSALVRESLIKELTDGR</sequence>
<reference evidence="1" key="1">
    <citation type="journal article" date="2021" name="PeerJ">
        <title>Extensive microbial diversity within the chicken gut microbiome revealed by metagenomics and culture.</title>
        <authorList>
            <person name="Gilroy R."/>
            <person name="Ravi A."/>
            <person name="Getino M."/>
            <person name="Pursley I."/>
            <person name="Horton D.L."/>
            <person name="Alikhan N.F."/>
            <person name="Baker D."/>
            <person name="Gharbi K."/>
            <person name="Hall N."/>
            <person name="Watson M."/>
            <person name="Adriaenssens E.M."/>
            <person name="Foster-Nyarko E."/>
            <person name="Jarju S."/>
            <person name="Secka A."/>
            <person name="Antonio M."/>
            <person name="Oren A."/>
            <person name="Chaudhuri R.R."/>
            <person name="La Ragione R."/>
            <person name="Hildebrand F."/>
            <person name="Pallen M.J."/>
        </authorList>
    </citation>
    <scope>NUCLEOTIDE SEQUENCE</scope>
    <source>
        <strain evidence="1">ChiGjej2B2-7701</strain>
    </source>
</reference>
<dbReference type="Proteomes" id="UP000746751">
    <property type="component" value="Unassembled WGS sequence"/>
</dbReference>
<protein>
    <submittedName>
        <fullName evidence="1">Uncharacterized protein</fullName>
    </submittedName>
</protein>
<dbReference type="InterPro" id="IPR010985">
    <property type="entry name" value="Ribbon_hlx_hlx"/>
</dbReference>
<evidence type="ECO:0000313" key="2">
    <source>
        <dbReference type="Proteomes" id="UP000746751"/>
    </source>
</evidence>
<accession>A0A921IPV5</accession>
<comment type="caution">
    <text evidence="1">The sequence shown here is derived from an EMBL/GenBank/DDBJ whole genome shotgun (WGS) entry which is preliminary data.</text>
</comment>
<evidence type="ECO:0000313" key="1">
    <source>
        <dbReference type="EMBL" id="HJG30544.1"/>
    </source>
</evidence>
<proteinExistence type="predicted"/>
<dbReference type="NCBIfam" id="NF041551">
    <property type="entry name" value="YlcI_YnfO_N"/>
    <property type="match status" value="1"/>
</dbReference>
<name>A0A921IPV5_9ACTN</name>